<gene>
    <name evidence="7" type="ORF">SK128_016766</name>
</gene>
<evidence type="ECO:0000256" key="5">
    <source>
        <dbReference type="SAM" id="Phobius"/>
    </source>
</evidence>
<keyword evidence="2 5" id="KW-0812">Transmembrane</keyword>
<dbReference type="PANTHER" id="PTHR11662:SF399">
    <property type="entry name" value="FI19708P1-RELATED"/>
    <property type="match status" value="1"/>
</dbReference>
<dbReference type="SUPFAM" id="SSF103473">
    <property type="entry name" value="MFS general substrate transporter"/>
    <property type="match status" value="1"/>
</dbReference>
<sequence length="437" mass="48283">MRCAKTVLEQDIHELATPISRRRAHSSKKLFYAFQIPGGRLAEMYGTKIVFGGSILMSGILTLFTPLAAKSNYLVLTVVRVFIGIAQGVVYPSMHVLVARWIPPLERPRFISITYMANCLGTILTLPLCGVIIDSIGWPAVFYISGGVSLIWVIFWAFLMHDSPRDHPRISEKEKKFILNAIGEGTTQQKPNKTPWCEVLTSLPLWAINMAHVGGMFGFTLLLTHLPSYMKSILGFSIRNNGILSSLPFLAQFLGSSACGIIGDWLLTRNYITVGTSRKIFATVSLVCPAVTLIIVGYVGCNTALAVALFPICAGFLGGIGAGHMANHLDLSPNFAGTLLGVSNTIAFAVSMCAPIMVGAITTEQTLEQWQIVFWLTGGLFILCWIFYMVFSKFEIQEWNYQRDDSDNENTQEKDVFISDVTKADIVKEEDFLEQNV</sequence>
<reference evidence="7 8" key="1">
    <citation type="submission" date="2023-11" db="EMBL/GenBank/DDBJ databases">
        <title>Halocaridina rubra genome assembly.</title>
        <authorList>
            <person name="Smith C."/>
        </authorList>
    </citation>
    <scope>NUCLEOTIDE SEQUENCE [LARGE SCALE GENOMIC DNA]</scope>
    <source>
        <strain evidence="7">EP-1</strain>
        <tissue evidence="7">Whole</tissue>
    </source>
</reference>
<evidence type="ECO:0000256" key="2">
    <source>
        <dbReference type="ARBA" id="ARBA00022692"/>
    </source>
</evidence>
<evidence type="ECO:0000256" key="4">
    <source>
        <dbReference type="ARBA" id="ARBA00023136"/>
    </source>
</evidence>
<feature type="transmembrane region" description="Helical" evidence="5">
    <location>
        <begin position="280"/>
        <end position="299"/>
    </location>
</feature>
<dbReference type="Gene3D" id="1.20.1250.20">
    <property type="entry name" value="MFS general substrate transporter like domains"/>
    <property type="match status" value="2"/>
</dbReference>
<feature type="transmembrane region" description="Helical" evidence="5">
    <location>
        <begin position="372"/>
        <end position="391"/>
    </location>
</feature>
<dbReference type="CDD" id="cd17318">
    <property type="entry name" value="MFS_SLC17"/>
    <property type="match status" value="1"/>
</dbReference>
<dbReference type="Proteomes" id="UP001381693">
    <property type="component" value="Unassembled WGS sequence"/>
</dbReference>
<dbReference type="InterPro" id="IPR020846">
    <property type="entry name" value="MFS_dom"/>
</dbReference>
<comment type="caution">
    <text evidence="7">The sequence shown here is derived from an EMBL/GenBank/DDBJ whole genome shotgun (WGS) entry which is preliminary data.</text>
</comment>
<dbReference type="InterPro" id="IPR036259">
    <property type="entry name" value="MFS_trans_sf"/>
</dbReference>
<evidence type="ECO:0000313" key="7">
    <source>
        <dbReference type="EMBL" id="KAK7074981.1"/>
    </source>
</evidence>
<dbReference type="PANTHER" id="PTHR11662">
    <property type="entry name" value="SOLUTE CARRIER FAMILY 17"/>
    <property type="match status" value="1"/>
</dbReference>
<feature type="transmembrane region" description="Helical" evidence="5">
    <location>
        <begin position="335"/>
        <end position="360"/>
    </location>
</feature>
<dbReference type="GO" id="GO:0016020">
    <property type="term" value="C:membrane"/>
    <property type="evidence" value="ECO:0007669"/>
    <property type="project" value="UniProtKB-SubCell"/>
</dbReference>
<feature type="transmembrane region" description="Helical" evidence="5">
    <location>
        <begin position="243"/>
        <end position="268"/>
    </location>
</feature>
<proteinExistence type="predicted"/>
<evidence type="ECO:0000313" key="8">
    <source>
        <dbReference type="Proteomes" id="UP001381693"/>
    </source>
</evidence>
<feature type="transmembrane region" description="Helical" evidence="5">
    <location>
        <begin position="110"/>
        <end position="133"/>
    </location>
</feature>
<dbReference type="FunFam" id="1.20.1250.20:FF:000532">
    <property type="entry name" value="SLC (SoLute Carrier) homolog"/>
    <property type="match status" value="1"/>
</dbReference>
<evidence type="ECO:0000256" key="1">
    <source>
        <dbReference type="ARBA" id="ARBA00004141"/>
    </source>
</evidence>
<protein>
    <recommendedName>
        <fullName evidence="6">Major facilitator superfamily (MFS) profile domain-containing protein</fullName>
    </recommendedName>
</protein>
<evidence type="ECO:0000256" key="3">
    <source>
        <dbReference type="ARBA" id="ARBA00022989"/>
    </source>
</evidence>
<dbReference type="PROSITE" id="PS50850">
    <property type="entry name" value="MFS"/>
    <property type="match status" value="1"/>
</dbReference>
<feature type="transmembrane region" description="Helical" evidence="5">
    <location>
        <begin position="305"/>
        <end position="323"/>
    </location>
</feature>
<dbReference type="InterPro" id="IPR011701">
    <property type="entry name" value="MFS"/>
</dbReference>
<dbReference type="GO" id="GO:0022857">
    <property type="term" value="F:transmembrane transporter activity"/>
    <property type="evidence" value="ECO:0007669"/>
    <property type="project" value="InterPro"/>
</dbReference>
<dbReference type="EMBL" id="JAXCGZ010011397">
    <property type="protein sequence ID" value="KAK7074981.1"/>
    <property type="molecule type" value="Genomic_DNA"/>
</dbReference>
<dbReference type="AlphaFoldDB" id="A0AAN8X2J2"/>
<dbReference type="Pfam" id="PF07690">
    <property type="entry name" value="MFS_1"/>
    <property type="match status" value="1"/>
</dbReference>
<feature type="domain" description="Major facilitator superfamily (MFS) profile" evidence="6">
    <location>
        <begin position="1"/>
        <end position="396"/>
    </location>
</feature>
<keyword evidence="4 5" id="KW-0472">Membrane</keyword>
<dbReference type="InterPro" id="IPR050382">
    <property type="entry name" value="MFS_Na/Anion_cotransporter"/>
</dbReference>
<organism evidence="7 8">
    <name type="scientific">Halocaridina rubra</name>
    <name type="common">Hawaiian red shrimp</name>
    <dbReference type="NCBI Taxonomy" id="373956"/>
    <lineage>
        <taxon>Eukaryota</taxon>
        <taxon>Metazoa</taxon>
        <taxon>Ecdysozoa</taxon>
        <taxon>Arthropoda</taxon>
        <taxon>Crustacea</taxon>
        <taxon>Multicrustacea</taxon>
        <taxon>Malacostraca</taxon>
        <taxon>Eumalacostraca</taxon>
        <taxon>Eucarida</taxon>
        <taxon>Decapoda</taxon>
        <taxon>Pleocyemata</taxon>
        <taxon>Caridea</taxon>
        <taxon>Atyoidea</taxon>
        <taxon>Atyidae</taxon>
        <taxon>Halocaridina</taxon>
    </lineage>
</organism>
<comment type="subcellular location">
    <subcellularLocation>
        <location evidence="1">Membrane</location>
        <topology evidence="1">Multi-pass membrane protein</topology>
    </subcellularLocation>
</comment>
<keyword evidence="3 5" id="KW-1133">Transmembrane helix</keyword>
<feature type="transmembrane region" description="Helical" evidence="5">
    <location>
        <begin position="73"/>
        <end position="98"/>
    </location>
</feature>
<feature type="transmembrane region" description="Helical" evidence="5">
    <location>
        <begin position="139"/>
        <end position="159"/>
    </location>
</feature>
<keyword evidence="8" id="KW-1185">Reference proteome</keyword>
<feature type="transmembrane region" description="Helical" evidence="5">
    <location>
        <begin position="203"/>
        <end position="223"/>
    </location>
</feature>
<name>A0AAN8X2J2_HALRR</name>
<evidence type="ECO:0000259" key="6">
    <source>
        <dbReference type="PROSITE" id="PS50850"/>
    </source>
</evidence>
<feature type="transmembrane region" description="Helical" evidence="5">
    <location>
        <begin position="49"/>
        <end position="67"/>
    </location>
</feature>
<accession>A0AAN8X2J2</accession>
<dbReference type="GO" id="GO:0006820">
    <property type="term" value="P:monoatomic anion transport"/>
    <property type="evidence" value="ECO:0007669"/>
    <property type="project" value="TreeGrafter"/>
</dbReference>